<feature type="compositionally biased region" description="Basic and acidic residues" evidence="4">
    <location>
        <begin position="94"/>
        <end position="106"/>
    </location>
</feature>
<evidence type="ECO:0000313" key="7">
    <source>
        <dbReference type="Proteomes" id="UP000256645"/>
    </source>
</evidence>
<dbReference type="GO" id="GO:0003677">
    <property type="term" value="F:DNA binding"/>
    <property type="evidence" value="ECO:0007669"/>
    <property type="project" value="InterPro"/>
</dbReference>
<keyword evidence="7" id="KW-1185">Reference proteome</keyword>
<dbReference type="PANTHER" id="PTHR31001:SF87">
    <property type="entry name" value="COL-21"/>
    <property type="match status" value="1"/>
</dbReference>
<feature type="region of interest" description="Disordered" evidence="4">
    <location>
        <begin position="81"/>
        <end position="140"/>
    </location>
</feature>
<comment type="caution">
    <text evidence="6">The sequence shown here is derived from an EMBL/GenBank/DDBJ whole genome shotgun (WGS) entry which is preliminary data.</text>
</comment>
<keyword evidence="3" id="KW-0539">Nucleus</keyword>
<dbReference type="AlphaFoldDB" id="A0A3D8QFG0"/>
<dbReference type="GO" id="GO:0006351">
    <property type="term" value="P:DNA-templated transcription"/>
    <property type="evidence" value="ECO:0007669"/>
    <property type="project" value="InterPro"/>
</dbReference>
<dbReference type="InterPro" id="IPR007219">
    <property type="entry name" value="XnlR_reg_dom"/>
</dbReference>
<dbReference type="InterPro" id="IPR036864">
    <property type="entry name" value="Zn2-C6_fun-type_DNA-bd_sf"/>
</dbReference>
<sequence length="714" mass="81297">MDDNDNNISAAPVVRLAPAEDIPIFTQPEVASAAATDPFPPSARTRACTQCHRQKQKCNREQPCSNCIRRGVPDLCEWPSGQKRPFSRSQSSHLSEEPMQQRRRYLEPISQPEPQSFTSSSPVPASSHPRPGRLVKARGAPSYHGESYFGHHSAASIMQASTPELPRGVDIGRSRRTQSRTSQPYRSERGPYALTWELLGSLPRRKAVVDHLVKRFLEELNPTFDAVHEDTFLTHYEKFWDRKAGDDDLATLDLRWLALLFTILAYGELLDCPQPCSAEIQREHEDASLHFYWTARKALVIAPSFEGESPDLIRAGILLTKYLNHAYRISESWLTVGFAVRMAQAQGMHIDGEELRLPRKAVETRRRLWSQLYYLDRSTALALGRPASINDRHCISREPRNIWVDNLNNEEAASAEPRALSDPMPSVFLMYQHRLTTIIGSIQDNCFGIESVSMNSVGSTSYEEVLRHDEKLLAWKDALPSYFAIDRPDHSLDADYPYLHWHRIYLHMAYHFTRITLHRAYLLRASCTDHFAYSRNACISSACADLKIKLGFRNPTMADRIKANVAAFRLFNSALILGVVIVKDPHGEKSEAILNDLQEYCDKINRDTWSNGFGLAEVRVVELCIARATQMRQDLVMQQNRYQVQEEALSFQDGRTAEQNVQSEAADVLPDQSMFESQLDPTEGLSDLWSSHYFPQPTNYHVWEGLVDQLAVRR</sequence>
<dbReference type="Gene3D" id="4.10.240.10">
    <property type="entry name" value="Zn(2)-C6 fungal-type DNA-binding domain"/>
    <property type="match status" value="1"/>
</dbReference>
<dbReference type="PANTHER" id="PTHR31001">
    <property type="entry name" value="UNCHARACTERIZED TRANSCRIPTIONAL REGULATORY PROTEIN"/>
    <property type="match status" value="1"/>
</dbReference>
<protein>
    <recommendedName>
        <fullName evidence="5">Zn(2)-C6 fungal-type domain-containing protein</fullName>
    </recommendedName>
</protein>
<dbReference type="OrthoDB" id="424974at2759"/>
<organism evidence="6 7">
    <name type="scientific">Coleophoma cylindrospora</name>
    <dbReference type="NCBI Taxonomy" id="1849047"/>
    <lineage>
        <taxon>Eukaryota</taxon>
        <taxon>Fungi</taxon>
        <taxon>Dikarya</taxon>
        <taxon>Ascomycota</taxon>
        <taxon>Pezizomycotina</taxon>
        <taxon>Leotiomycetes</taxon>
        <taxon>Helotiales</taxon>
        <taxon>Dermateaceae</taxon>
        <taxon>Coleophoma</taxon>
    </lineage>
</organism>
<evidence type="ECO:0000256" key="3">
    <source>
        <dbReference type="ARBA" id="ARBA00023242"/>
    </source>
</evidence>
<dbReference type="EMBL" id="PDLM01000015">
    <property type="protein sequence ID" value="RDW60596.1"/>
    <property type="molecule type" value="Genomic_DNA"/>
</dbReference>
<feature type="compositionally biased region" description="Low complexity" evidence="4">
    <location>
        <begin position="116"/>
        <end position="129"/>
    </location>
</feature>
<evidence type="ECO:0000259" key="5">
    <source>
        <dbReference type="PROSITE" id="PS50048"/>
    </source>
</evidence>
<dbReference type="Proteomes" id="UP000256645">
    <property type="component" value="Unassembled WGS sequence"/>
</dbReference>
<evidence type="ECO:0000256" key="4">
    <source>
        <dbReference type="SAM" id="MobiDB-lite"/>
    </source>
</evidence>
<proteinExistence type="predicted"/>
<evidence type="ECO:0000256" key="2">
    <source>
        <dbReference type="ARBA" id="ARBA00022723"/>
    </source>
</evidence>
<dbReference type="STRING" id="1849047.A0A3D8QFG0"/>
<dbReference type="InterPro" id="IPR050613">
    <property type="entry name" value="Sec_Metabolite_Reg"/>
</dbReference>
<feature type="region of interest" description="Disordered" evidence="4">
    <location>
        <begin position="160"/>
        <end position="186"/>
    </location>
</feature>
<dbReference type="CDD" id="cd12148">
    <property type="entry name" value="fungal_TF_MHR"/>
    <property type="match status" value="1"/>
</dbReference>
<dbReference type="Pfam" id="PF00172">
    <property type="entry name" value="Zn_clus"/>
    <property type="match status" value="1"/>
</dbReference>
<gene>
    <name evidence="6" type="ORF">BP6252_11979</name>
</gene>
<evidence type="ECO:0000256" key="1">
    <source>
        <dbReference type="ARBA" id="ARBA00004123"/>
    </source>
</evidence>
<dbReference type="PROSITE" id="PS00463">
    <property type="entry name" value="ZN2_CY6_FUNGAL_1"/>
    <property type="match status" value="1"/>
</dbReference>
<dbReference type="PROSITE" id="PS50048">
    <property type="entry name" value="ZN2_CY6_FUNGAL_2"/>
    <property type="match status" value="1"/>
</dbReference>
<dbReference type="SMART" id="SM00066">
    <property type="entry name" value="GAL4"/>
    <property type="match status" value="1"/>
</dbReference>
<accession>A0A3D8QFG0</accession>
<feature type="domain" description="Zn(2)-C6 fungal-type" evidence="5">
    <location>
        <begin position="47"/>
        <end position="78"/>
    </location>
</feature>
<dbReference type="GO" id="GO:0008270">
    <property type="term" value="F:zinc ion binding"/>
    <property type="evidence" value="ECO:0007669"/>
    <property type="project" value="InterPro"/>
</dbReference>
<dbReference type="CDD" id="cd00067">
    <property type="entry name" value="GAL4"/>
    <property type="match status" value="1"/>
</dbReference>
<name>A0A3D8QFG0_9HELO</name>
<dbReference type="SMART" id="SM00906">
    <property type="entry name" value="Fungal_trans"/>
    <property type="match status" value="1"/>
</dbReference>
<evidence type="ECO:0000313" key="6">
    <source>
        <dbReference type="EMBL" id="RDW60596.1"/>
    </source>
</evidence>
<keyword evidence="2" id="KW-0479">Metal-binding</keyword>
<dbReference type="InterPro" id="IPR001138">
    <property type="entry name" value="Zn2Cys6_DnaBD"/>
</dbReference>
<dbReference type="Pfam" id="PF04082">
    <property type="entry name" value="Fungal_trans"/>
    <property type="match status" value="1"/>
</dbReference>
<comment type="subcellular location">
    <subcellularLocation>
        <location evidence="1">Nucleus</location>
    </subcellularLocation>
</comment>
<reference evidence="6 7" key="1">
    <citation type="journal article" date="2018" name="IMA Fungus">
        <title>IMA Genome-F 9: Draft genome sequence of Annulohypoxylon stygium, Aspergillus mulundensis, Berkeleyomyces basicola (syn. Thielaviopsis basicola), Ceratocystis smalleyi, two Cercospora beticola strains, Coleophoma cylindrospora, Fusarium fracticaudum, Phialophora cf. hyalina, and Morchella septimelata.</title>
        <authorList>
            <person name="Wingfield B.D."/>
            <person name="Bills G.F."/>
            <person name="Dong Y."/>
            <person name="Huang W."/>
            <person name="Nel W.J."/>
            <person name="Swalarsk-Parry B.S."/>
            <person name="Vaghefi N."/>
            <person name="Wilken P.M."/>
            <person name="An Z."/>
            <person name="de Beer Z.W."/>
            <person name="De Vos L."/>
            <person name="Chen L."/>
            <person name="Duong T.A."/>
            <person name="Gao Y."/>
            <person name="Hammerbacher A."/>
            <person name="Kikkert J.R."/>
            <person name="Li Y."/>
            <person name="Li H."/>
            <person name="Li K."/>
            <person name="Li Q."/>
            <person name="Liu X."/>
            <person name="Ma X."/>
            <person name="Naidoo K."/>
            <person name="Pethybridge S.J."/>
            <person name="Sun J."/>
            <person name="Steenkamp E.T."/>
            <person name="van der Nest M.A."/>
            <person name="van Wyk S."/>
            <person name="Wingfield M.J."/>
            <person name="Xiong C."/>
            <person name="Yue Q."/>
            <person name="Zhang X."/>
        </authorList>
    </citation>
    <scope>NUCLEOTIDE SEQUENCE [LARGE SCALE GENOMIC DNA]</scope>
    <source>
        <strain evidence="6 7">BP6252</strain>
    </source>
</reference>
<dbReference type="GO" id="GO:0005634">
    <property type="term" value="C:nucleus"/>
    <property type="evidence" value="ECO:0007669"/>
    <property type="project" value="UniProtKB-SubCell"/>
</dbReference>
<dbReference type="GO" id="GO:0000981">
    <property type="term" value="F:DNA-binding transcription factor activity, RNA polymerase II-specific"/>
    <property type="evidence" value="ECO:0007669"/>
    <property type="project" value="InterPro"/>
</dbReference>
<dbReference type="SUPFAM" id="SSF57701">
    <property type="entry name" value="Zn2/Cys6 DNA-binding domain"/>
    <property type="match status" value="1"/>
</dbReference>